<dbReference type="Gene3D" id="2.30.130.30">
    <property type="entry name" value="Hypothetical protein"/>
    <property type="match status" value="1"/>
</dbReference>
<organism evidence="1">
    <name type="scientific">uncultured bacterium</name>
    <name type="common">gcode 4</name>
    <dbReference type="NCBI Taxonomy" id="1234023"/>
    <lineage>
        <taxon>Bacteria</taxon>
        <taxon>environmental samples</taxon>
    </lineage>
</organism>
<protein>
    <recommendedName>
        <fullName evidence="2">ASCH domain-containing protein</fullName>
    </recommendedName>
</protein>
<name>K2G3Z8_9BACT</name>
<dbReference type="SUPFAM" id="SSF88697">
    <property type="entry name" value="PUA domain-like"/>
    <property type="match status" value="1"/>
</dbReference>
<proteinExistence type="predicted"/>
<dbReference type="InterPro" id="IPR015947">
    <property type="entry name" value="PUA-like_sf"/>
</dbReference>
<evidence type="ECO:0000313" key="1">
    <source>
        <dbReference type="EMBL" id="EKE29032.1"/>
    </source>
</evidence>
<comment type="caution">
    <text evidence="1">The sequence shown here is derived from an EMBL/GenBank/DDBJ whole genome shotgun (WGS) entry which is preliminary data.</text>
</comment>
<sequence>MHHIAILNPKWKLLEKIKSWEKTVESRWYKTKRNPWNNIIAGDTVYFKDAWKKVVLMAQVTRVLQFEDFGEAEFNVIIEKYGKSIALLNTSYFPWYSSKRYCILVFLSDPQEIIPFDINKTWFWIWCAWISIDDIDQIRIW</sequence>
<dbReference type="EMBL" id="AMFJ01000246">
    <property type="protein sequence ID" value="EKE29032.1"/>
    <property type="molecule type" value="Genomic_DNA"/>
</dbReference>
<accession>K2G3Z8</accession>
<gene>
    <name evidence="1" type="ORF">ACD_2C00246G0004</name>
</gene>
<evidence type="ECO:0008006" key="2">
    <source>
        <dbReference type="Google" id="ProtNLM"/>
    </source>
</evidence>
<reference evidence="1" key="1">
    <citation type="journal article" date="2012" name="Science">
        <title>Fermentation, hydrogen, and sulfur metabolism in multiple uncultivated bacterial phyla.</title>
        <authorList>
            <person name="Wrighton K.C."/>
            <person name="Thomas B.C."/>
            <person name="Sharon I."/>
            <person name="Miller C.S."/>
            <person name="Castelle C.J."/>
            <person name="VerBerkmoes N.C."/>
            <person name="Wilkins M.J."/>
            <person name="Hettich R.L."/>
            <person name="Lipton M.S."/>
            <person name="Williams K.H."/>
            <person name="Long P.E."/>
            <person name="Banfield J.F."/>
        </authorList>
    </citation>
    <scope>NUCLEOTIDE SEQUENCE [LARGE SCALE GENOMIC DNA]</scope>
</reference>
<dbReference type="AlphaFoldDB" id="K2G3Z8"/>